<dbReference type="PANTHER" id="PTHR23319">
    <property type="entry name" value="GRAM DOMAIN CONTAINING 1B, ISOFORM E"/>
    <property type="match status" value="1"/>
</dbReference>
<dbReference type="GO" id="GO:0043226">
    <property type="term" value="C:organelle"/>
    <property type="evidence" value="ECO:0007669"/>
    <property type="project" value="UniProtKB-ARBA"/>
</dbReference>
<protein>
    <recommendedName>
        <fullName evidence="2">GRAM domain-containing protein</fullName>
    </recommendedName>
</protein>
<feature type="compositionally biased region" description="Acidic residues" evidence="1">
    <location>
        <begin position="201"/>
        <end position="216"/>
    </location>
</feature>
<feature type="domain" description="GRAM" evidence="2">
    <location>
        <begin position="18"/>
        <end position="73"/>
    </location>
</feature>
<evidence type="ECO:0000256" key="1">
    <source>
        <dbReference type="SAM" id="MobiDB-lite"/>
    </source>
</evidence>
<accession>A7TB47</accession>
<evidence type="ECO:0000313" key="4">
    <source>
        <dbReference type="Proteomes" id="UP000001593"/>
    </source>
</evidence>
<dbReference type="HOGENOM" id="CLU_1099624_0_0_1"/>
<dbReference type="eggNOG" id="KOG1032">
    <property type="taxonomic scope" value="Eukaryota"/>
</dbReference>
<dbReference type="Proteomes" id="UP000001593">
    <property type="component" value="Unassembled WGS sequence"/>
</dbReference>
<proteinExistence type="predicted"/>
<dbReference type="InterPro" id="IPR011993">
    <property type="entry name" value="PH-like_dom_sf"/>
</dbReference>
<feature type="compositionally biased region" description="Polar residues" evidence="1">
    <location>
        <begin position="156"/>
        <end position="168"/>
    </location>
</feature>
<feature type="region of interest" description="Disordered" evidence="1">
    <location>
        <begin position="94"/>
        <end position="225"/>
    </location>
</feature>
<dbReference type="AlphaFoldDB" id="A7TB47"/>
<dbReference type="EMBL" id="DS474773">
    <property type="protein sequence ID" value="EDO26770.1"/>
    <property type="molecule type" value="Genomic_DNA"/>
</dbReference>
<dbReference type="PhylomeDB" id="A7TB47"/>
<evidence type="ECO:0000313" key="3">
    <source>
        <dbReference type="EMBL" id="EDO26770.1"/>
    </source>
</evidence>
<feature type="compositionally biased region" description="Basic residues" evidence="1">
    <location>
        <begin position="169"/>
        <end position="182"/>
    </location>
</feature>
<keyword evidence="4" id="KW-1185">Reference proteome</keyword>
<dbReference type="STRING" id="45351.A7TB47"/>
<organism evidence="3 4">
    <name type="scientific">Nematostella vectensis</name>
    <name type="common">Starlet sea anemone</name>
    <dbReference type="NCBI Taxonomy" id="45351"/>
    <lineage>
        <taxon>Eukaryota</taxon>
        <taxon>Metazoa</taxon>
        <taxon>Cnidaria</taxon>
        <taxon>Anthozoa</taxon>
        <taxon>Hexacorallia</taxon>
        <taxon>Actiniaria</taxon>
        <taxon>Edwardsiidae</taxon>
        <taxon>Nematostella</taxon>
    </lineage>
</organism>
<reference evidence="3 4" key="1">
    <citation type="journal article" date="2007" name="Science">
        <title>Sea anemone genome reveals ancestral eumetazoan gene repertoire and genomic organization.</title>
        <authorList>
            <person name="Putnam N.H."/>
            <person name="Srivastava M."/>
            <person name="Hellsten U."/>
            <person name="Dirks B."/>
            <person name="Chapman J."/>
            <person name="Salamov A."/>
            <person name="Terry A."/>
            <person name="Shapiro H."/>
            <person name="Lindquist E."/>
            <person name="Kapitonov V.V."/>
            <person name="Jurka J."/>
            <person name="Genikhovich G."/>
            <person name="Grigoriev I.V."/>
            <person name="Lucas S.M."/>
            <person name="Steele R.E."/>
            <person name="Finnerty J.R."/>
            <person name="Technau U."/>
            <person name="Martindale M.Q."/>
            <person name="Rokhsar D.S."/>
        </authorList>
    </citation>
    <scope>NUCLEOTIDE SEQUENCE [LARGE SCALE GENOMIC DNA]</scope>
    <source>
        <strain evidence="4">CH2 X CH6</strain>
    </source>
</reference>
<sequence>MKSPQRSPGGWLPASFNQVTINCSEVISIRKEKTALVIPNAIQISTEGEKYFFASFISRDTAFTVLFRIWQNALLDQPLSPNELIHMVGKYSDPRHECSTEEDSENEKDKLSVTPPSPTALKTEQDEGVSATGDSSSLDQNTEEDGKKKRGRSPSPGVNKQGETTPSHSHTRILKKRDKRKHGSTERLNVTRSLRKKESSDMDEEGTVSEFPDDEESVRGEFGDPAQCKHSTTHMGLGTIACYVKMLDLPRKF</sequence>
<dbReference type="PANTHER" id="PTHR23319:SF4">
    <property type="entry name" value="GRAM DOMAIN CONTAINING 1B, ISOFORM E"/>
    <property type="match status" value="1"/>
</dbReference>
<dbReference type="InterPro" id="IPR051482">
    <property type="entry name" value="Cholesterol_transport"/>
</dbReference>
<dbReference type="InterPro" id="IPR004182">
    <property type="entry name" value="GRAM"/>
</dbReference>
<dbReference type="Gene3D" id="2.30.29.30">
    <property type="entry name" value="Pleckstrin-homology domain (PH domain)/Phosphotyrosine-binding domain (PTB)"/>
    <property type="match status" value="1"/>
</dbReference>
<gene>
    <name evidence="3" type="ORF">NEMVEDRAFT_v1g248872</name>
</gene>
<dbReference type="InParanoid" id="A7TB47"/>
<dbReference type="Pfam" id="PF02893">
    <property type="entry name" value="GRAM"/>
    <property type="match status" value="1"/>
</dbReference>
<name>A7TB47_NEMVE</name>
<evidence type="ECO:0000259" key="2">
    <source>
        <dbReference type="Pfam" id="PF02893"/>
    </source>
</evidence>